<reference evidence="2" key="1">
    <citation type="submission" date="2015-11" db="EMBL/GenBank/DDBJ databases">
        <title>Draft Genome Sequence of the Radioresistant Bacterium Deinococcus grandis, Isolated from Freshwater Fish in Japan.</title>
        <authorList>
            <person name="Satoh K."/>
            <person name="Onodera T."/>
            <person name="Omoso K."/>
            <person name="Takeda-Yano K."/>
            <person name="Katayama T."/>
            <person name="Oono Y."/>
            <person name="Narumi I."/>
        </authorList>
    </citation>
    <scope>NUCLEOTIDE SEQUENCE [LARGE SCALE GENOMIC DNA]</scope>
    <source>
        <strain evidence="2">ATCC 43672</strain>
    </source>
</reference>
<keyword evidence="2" id="KW-1185">Reference proteome</keyword>
<organism evidence="1 2">
    <name type="scientific">Deinococcus grandis</name>
    <dbReference type="NCBI Taxonomy" id="57498"/>
    <lineage>
        <taxon>Bacteria</taxon>
        <taxon>Thermotogati</taxon>
        <taxon>Deinococcota</taxon>
        <taxon>Deinococci</taxon>
        <taxon>Deinococcales</taxon>
        <taxon>Deinococcaceae</taxon>
        <taxon>Deinococcus</taxon>
    </lineage>
</organism>
<proteinExistence type="predicted"/>
<evidence type="ECO:0000313" key="1">
    <source>
        <dbReference type="EMBL" id="GAQ23898.1"/>
    </source>
</evidence>
<dbReference type="OrthoDB" id="60009at2"/>
<evidence type="ECO:0008006" key="3">
    <source>
        <dbReference type="Google" id="ProtNLM"/>
    </source>
</evidence>
<name>A0A100HNC3_9DEIO</name>
<sequence length="367" mass="40067">MTTPKIRKITDLTLNLKQEAANEQRTFAQHLQHLADHGQISSDLYDPKQRNSAGASVPAWKQVLVRGAGLEAQGRHAAVTVTDAFFRQDDNRILFPLYIEERYRELGREGRNSLTLSDVVADTSPINANVVATQVLDFKDDESADLSRIAEGAQYPVLTITQGDAVVRLYKYGGRLEASLEAILGSSLSTLDRWLLKIRRQADRNKIRQALAVLKNGDGNNNAAPNINVGATLEVADFVALLMKAEEYGAEPLVLTGAASPLGKALSLDIVTGTNSTAASGDFRDTGTFPTIFGMRPKLPPQRSVLAGVEQLMAIDPSAGLTMHYDPRFDLVRYEDIIRRDMQAVQITEMLGFSKPDMGAGITMTLA</sequence>
<accession>A0A100HNC3</accession>
<dbReference type="Pfam" id="PF25209">
    <property type="entry name" value="Phage_capsid_4"/>
    <property type="match status" value="1"/>
</dbReference>
<dbReference type="AlphaFoldDB" id="A0A100HNC3"/>
<evidence type="ECO:0000313" key="2">
    <source>
        <dbReference type="Proteomes" id="UP000056209"/>
    </source>
</evidence>
<gene>
    <name evidence="1" type="ORF">DEIGR_400031</name>
</gene>
<dbReference type="SUPFAM" id="SSF56563">
    <property type="entry name" value="Major capsid protein gp5"/>
    <property type="match status" value="1"/>
</dbReference>
<dbReference type="Proteomes" id="UP000056209">
    <property type="component" value="Unassembled WGS sequence"/>
</dbReference>
<comment type="caution">
    <text evidence="1">The sequence shown here is derived from an EMBL/GenBank/DDBJ whole genome shotgun (WGS) entry which is preliminary data.</text>
</comment>
<dbReference type="EMBL" id="BCMS01000006">
    <property type="protein sequence ID" value="GAQ23898.1"/>
    <property type="molecule type" value="Genomic_DNA"/>
</dbReference>
<dbReference type="RefSeq" id="WP_058980041.1">
    <property type="nucleotide sequence ID" value="NZ_BCMS01000006.1"/>
</dbReference>
<protein>
    <recommendedName>
        <fullName evidence="3">Phage major capsid protein</fullName>
    </recommendedName>
</protein>